<protein>
    <submittedName>
        <fullName evidence="3">Transcriptional regulator</fullName>
    </submittedName>
</protein>
<keyword evidence="2" id="KW-1185">Reference proteome</keyword>
<reference evidence="1 2" key="2">
    <citation type="submission" date="2018-11" db="EMBL/GenBank/DDBJ databases">
        <authorList>
            <consortium name="Pathogen Informatics"/>
        </authorList>
    </citation>
    <scope>NUCLEOTIDE SEQUENCE [LARGE SCALE GENOMIC DNA]</scope>
</reference>
<name>A0A0N4Y1X3_NIPBR</name>
<evidence type="ECO:0000313" key="2">
    <source>
        <dbReference type="Proteomes" id="UP000271162"/>
    </source>
</evidence>
<sequence>MVEDDELRRCIKEMPEDTTRELAMTLVCNKSTIHNRL</sequence>
<dbReference type="WBParaSite" id="NBR_0000964901-mRNA-1">
    <property type="protein sequence ID" value="NBR_0000964901-mRNA-1"/>
    <property type="gene ID" value="NBR_0000964901"/>
</dbReference>
<accession>A0A0N4Y1X3</accession>
<dbReference type="InterPro" id="IPR036388">
    <property type="entry name" value="WH-like_DNA-bd_sf"/>
</dbReference>
<evidence type="ECO:0000313" key="3">
    <source>
        <dbReference type="WBParaSite" id="NBR_0000964901-mRNA-1"/>
    </source>
</evidence>
<dbReference type="Gene3D" id="1.10.10.10">
    <property type="entry name" value="Winged helix-like DNA-binding domain superfamily/Winged helix DNA-binding domain"/>
    <property type="match status" value="1"/>
</dbReference>
<proteinExistence type="predicted"/>
<organism evidence="3">
    <name type="scientific">Nippostrongylus brasiliensis</name>
    <name type="common">Rat hookworm</name>
    <dbReference type="NCBI Taxonomy" id="27835"/>
    <lineage>
        <taxon>Eukaryota</taxon>
        <taxon>Metazoa</taxon>
        <taxon>Ecdysozoa</taxon>
        <taxon>Nematoda</taxon>
        <taxon>Chromadorea</taxon>
        <taxon>Rhabditida</taxon>
        <taxon>Rhabditina</taxon>
        <taxon>Rhabditomorpha</taxon>
        <taxon>Strongyloidea</taxon>
        <taxon>Heligmosomidae</taxon>
        <taxon>Nippostrongylus</taxon>
    </lineage>
</organism>
<reference evidence="3" key="1">
    <citation type="submission" date="2017-02" db="UniProtKB">
        <authorList>
            <consortium name="WormBaseParasite"/>
        </authorList>
    </citation>
    <scope>IDENTIFICATION</scope>
</reference>
<dbReference type="AlphaFoldDB" id="A0A0N4Y1X3"/>
<dbReference type="EMBL" id="UYSL01020173">
    <property type="protein sequence ID" value="VDL73239.1"/>
    <property type="molecule type" value="Genomic_DNA"/>
</dbReference>
<dbReference type="Proteomes" id="UP000271162">
    <property type="component" value="Unassembled WGS sequence"/>
</dbReference>
<gene>
    <name evidence="1" type="ORF">NBR_LOCUS9650</name>
</gene>
<evidence type="ECO:0000313" key="1">
    <source>
        <dbReference type="EMBL" id="VDL73239.1"/>
    </source>
</evidence>